<comment type="caution">
    <text evidence="2">The sequence shown here is derived from an EMBL/GenBank/DDBJ whole genome shotgun (WGS) entry which is preliminary data.</text>
</comment>
<name>A0YDG9_9GAMM</name>
<dbReference type="SUPFAM" id="SSF54637">
    <property type="entry name" value="Thioesterase/thiol ester dehydrase-isomerase"/>
    <property type="match status" value="1"/>
</dbReference>
<dbReference type="OrthoDB" id="9801517at2"/>
<dbReference type="eggNOG" id="COG0824">
    <property type="taxonomic scope" value="Bacteria"/>
</dbReference>
<gene>
    <name evidence="2" type="ORF">GP2143_04088</name>
</gene>
<dbReference type="InterPro" id="IPR050563">
    <property type="entry name" value="4-hydroxybenzoyl-CoA_TE"/>
</dbReference>
<dbReference type="PANTHER" id="PTHR31793:SF37">
    <property type="entry name" value="ACYL-COA THIOESTER HYDROLASE YBGC"/>
    <property type="match status" value="1"/>
</dbReference>
<proteinExistence type="predicted"/>
<dbReference type="Proteomes" id="UP000004931">
    <property type="component" value="Unassembled WGS sequence"/>
</dbReference>
<organism evidence="2 3">
    <name type="scientific">marine gamma proteobacterium HTCC2143</name>
    <dbReference type="NCBI Taxonomy" id="247633"/>
    <lineage>
        <taxon>Bacteria</taxon>
        <taxon>Pseudomonadati</taxon>
        <taxon>Pseudomonadota</taxon>
        <taxon>Gammaproteobacteria</taxon>
        <taxon>Cellvibrionales</taxon>
        <taxon>Spongiibacteraceae</taxon>
        <taxon>BD1-7 clade</taxon>
    </lineage>
</organism>
<dbReference type="EMBL" id="AAVT01000004">
    <property type="protein sequence ID" value="EAW31272.1"/>
    <property type="molecule type" value="Genomic_DNA"/>
</dbReference>
<keyword evidence="1" id="KW-0378">Hydrolase</keyword>
<dbReference type="Pfam" id="PF13279">
    <property type="entry name" value="4HBT_2"/>
    <property type="match status" value="1"/>
</dbReference>
<reference evidence="2 3" key="1">
    <citation type="journal article" date="2010" name="J. Bacteriol.">
        <title>Genome sequence of the oligotrophic marine Gammaproteobacterium HTCC2143, isolated from the Oregon Coast.</title>
        <authorList>
            <person name="Oh H.M."/>
            <person name="Kang I."/>
            <person name="Ferriera S."/>
            <person name="Giovannoni S.J."/>
            <person name="Cho J.C."/>
        </authorList>
    </citation>
    <scope>NUCLEOTIDE SEQUENCE [LARGE SCALE GENOMIC DNA]</scope>
    <source>
        <strain evidence="2 3">HTCC2143</strain>
    </source>
</reference>
<dbReference type="PANTHER" id="PTHR31793">
    <property type="entry name" value="4-HYDROXYBENZOYL-COA THIOESTERASE FAMILY MEMBER"/>
    <property type="match status" value="1"/>
</dbReference>
<evidence type="ECO:0000256" key="1">
    <source>
        <dbReference type="ARBA" id="ARBA00022801"/>
    </source>
</evidence>
<sequence>MVYKWDYPAPYVTPITVIADNIDALGHTNNGVYIDWCQQTAWRHSSSLGLGAAHYSELKRAMAIHEASYKYLAPCFVDEEVLVATWLTACDGRLTMERSFQILQAKSGDCLFRGKWQLVCINLTSNKPSRMPKEFKEIYIPHVTPKTGKTP</sequence>
<dbReference type="AlphaFoldDB" id="A0YDG9"/>
<dbReference type="GO" id="GO:0047617">
    <property type="term" value="F:fatty acyl-CoA hydrolase activity"/>
    <property type="evidence" value="ECO:0007669"/>
    <property type="project" value="TreeGrafter"/>
</dbReference>
<evidence type="ECO:0000313" key="3">
    <source>
        <dbReference type="Proteomes" id="UP000004931"/>
    </source>
</evidence>
<keyword evidence="3" id="KW-1185">Reference proteome</keyword>
<dbReference type="STRING" id="247633.GP2143_04088"/>
<evidence type="ECO:0000313" key="2">
    <source>
        <dbReference type="EMBL" id="EAW31272.1"/>
    </source>
</evidence>
<accession>A0YDG9</accession>
<dbReference type="CDD" id="cd00586">
    <property type="entry name" value="4HBT"/>
    <property type="match status" value="1"/>
</dbReference>
<protein>
    <submittedName>
        <fullName evidence="2">Uncharacterized protein</fullName>
    </submittedName>
</protein>
<dbReference type="InterPro" id="IPR029069">
    <property type="entry name" value="HotDog_dom_sf"/>
</dbReference>
<dbReference type="Gene3D" id="3.10.129.10">
    <property type="entry name" value="Hotdog Thioesterase"/>
    <property type="match status" value="1"/>
</dbReference>